<dbReference type="KEGG" id="gfs:119644405"/>
<feature type="chain" id="PRO_5044697718" evidence="1">
    <location>
        <begin position="17"/>
        <end position="128"/>
    </location>
</feature>
<name>A0A9C5ZNC3_9MUSC</name>
<reference evidence="3 4" key="1">
    <citation type="submission" date="2025-04" db="UniProtKB">
        <authorList>
            <consortium name="RefSeq"/>
        </authorList>
    </citation>
    <scope>IDENTIFICATION</scope>
    <source>
        <tissue evidence="3 4">Whole body pupa</tissue>
    </source>
</reference>
<protein>
    <submittedName>
        <fullName evidence="3">Uncharacterized protein LOC119644392</fullName>
    </submittedName>
    <submittedName>
        <fullName evidence="4">Uncharacterized protein LOC119644405</fullName>
    </submittedName>
</protein>
<gene>
    <name evidence="4" type="primary">LOC119644405</name>
    <name evidence="3" type="synonym">LOC119644392</name>
</gene>
<evidence type="ECO:0000313" key="3">
    <source>
        <dbReference type="RefSeq" id="XP_037899865.1"/>
    </source>
</evidence>
<dbReference type="RefSeq" id="XP_037899865.1">
    <property type="nucleotide sequence ID" value="XM_038043937.1"/>
</dbReference>
<proteinExistence type="predicted"/>
<dbReference type="RefSeq" id="XP_037899879.1">
    <property type="nucleotide sequence ID" value="XM_038043951.1"/>
</dbReference>
<evidence type="ECO:0000313" key="2">
    <source>
        <dbReference type="Proteomes" id="UP000092443"/>
    </source>
</evidence>
<evidence type="ECO:0000256" key="1">
    <source>
        <dbReference type="SAM" id="SignalP"/>
    </source>
</evidence>
<keyword evidence="1" id="KW-0732">Signal</keyword>
<dbReference type="AlphaFoldDB" id="A0A9C5ZNC3"/>
<feature type="signal peptide" evidence="1">
    <location>
        <begin position="1"/>
        <end position="16"/>
    </location>
</feature>
<keyword evidence="2" id="KW-1185">Reference proteome</keyword>
<sequence>MIVNLIFLSTFTAYTGYPLCSERENSNLGDTDGHYTTHNGTATNDSCIKPAPEGANYYFKWNHGKLSGGLEHPTYETHTINDVECFESVIVNNDGYYLWVPRNSDKKDKCVSPSGDYVWYHGDLPKGK</sequence>
<dbReference type="GeneID" id="119644405"/>
<dbReference type="KEGG" id="gfs:119644392"/>
<dbReference type="Proteomes" id="UP000092443">
    <property type="component" value="Unplaced"/>
</dbReference>
<evidence type="ECO:0000313" key="4">
    <source>
        <dbReference type="RefSeq" id="XP_037899879.1"/>
    </source>
</evidence>
<organism evidence="2 4">
    <name type="scientific">Glossina fuscipes</name>
    <dbReference type="NCBI Taxonomy" id="7396"/>
    <lineage>
        <taxon>Eukaryota</taxon>
        <taxon>Metazoa</taxon>
        <taxon>Ecdysozoa</taxon>
        <taxon>Arthropoda</taxon>
        <taxon>Hexapoda</taxon>
        <taxon>Insecta</taxon>
        <taxon>Pterygota</taxon>
        <taxon>Neoptera</taxon>
        <taxon>Endopterygota</taxon>
        <taxon>Diptera</taxon>
        <taxon>Brachycera</taxon>
        <taxon>Muscomorpha</taxon>
        <taxon>Hippoboscoidea</taxon>
        <taxon>Glossinidae</taxon>
        <taxon>Glossina</taxon>
    </lineage>
</organism>
<accession>A0A9C5ZNC3</accession>